<dbReference type="EMBL" id="BMVO01000036">
    <property type="protein sequence ID" value="GHB30124.1"/>
    <property type="molecule type" value="Genomic_DNA"/>
</dbReference>
<feature type="region of interest" description="Disordered" evidence="1">
    <location>
        <begin position="60"/>
        <end position="86"/>
    </location>
</feature>
<accession>A0ABQ3ECX6</accession>
<evidence type="ECO:0000313" key="3">
    <source>
        <dbReference type="Proteomes" id="UP000599437"/>
    </source>
</evidence>
<evidence type="ECO:0000313" key="2">
    <source>
        <dbReference type="EMBL" id="GHB30124.1"/>
    </source>
</evidence>
<gene>
    <name evidence="2" type="ORF">GCM10010346_61970</name>
</gene>
<proteinExistence type="predicted"/>
<evidence type="ECO:0000256" key="1">
    <source>
        <dbReference type="SAM" id="MobiDB-lite"/>
    </source>
</evidence>
<name>A0ABQ3ECX6_9ACTN</name>
<reference evidence="3" key="1">
    <citation type="journal article" date="2019" name="Int. J. Syst. Evol. Microbiol.">
        <title>The Global Catalogue of Microorganisms (GCM) 10K type strain sequencing project: providing services to taxonomists for standard genome sequencing and annotation.</title>
        <authorList>
            <consortium name="The Broad Institute Genomics Platform"/>
            <consortium name="The Broad Institute Genome Sequencing Center for Infectious Disease"/>
            <person name="Wu L."/>
            <person name="Ma J."/>
        </authorList>
    </citation>
    <scope>NUCLEOTIDE SEQUENCE [LARGE SCALE GENOMIC DNA]</scope>
    <source>
        <strain evidence="3">JCM 4737</strain>
    </source>
</reference>
<comment type="caution">
    <text evidence="2">The sequence shown here is derived from an EMBL/GenBank/DDBJ whole genome shotgun (WGS) entry which is preliminary data.</text>
</comment>
<sequence length="86" mass="8997">MAVESGEFELRLVQYASDGMMGVAVPEGEAELLVLRARTDLVVSAGTDAGRDTDHDLLTAAASPDRSGDPGDLWGIVDDDPAHTEA</sequence>
<dbReference type="Proteomes" id="UP000599437">
    <property type="component" value="Unassembled WGS sequence"/>
</dbReference>
<organism evidence="2 3">
    <name type="scientific">Streptomyces chryseus</name>
    <dbReference type="NCBI Taxonomy" id="68186"/>
    <lineage>
        <taxon>Bacteria</taxon>
        <taxon>Bacillati</taxon>
        <taxon>Actinomycetota</taxon>
        <taxon>Actinomycetes</taxon>
        <taxon>Kitasatosporales</taxon>
        <taxon>Streptomycetaceae</taxon>
        <taxon>Streptomyces</taxon>
    </lineage>
</organism>
<protein>
    <submittedName>
        <fullName evidence="2">Uncharacterized protein</fullName>
    </submittedName>
</protein>
<keyword evidence="3" id="KW-1185">Reference proteome</keyword>